<dbReference type="SMART" id="SM00900">
    <property type="entry name" value="FMN_bind"/>
    <property type="match status" value="1"/>
</dbReference>
<evidence type="ECO:0000256" key="8">
    <source>
        <dbReference type="ARBA" id="ARBA00023002"/>
    </source>
</evidence>
<dbReference type="Gene3D" id="3.50.50.60">
    <property type="entry name" value="FAD/NAD(P)-binding domain"/>
    <property type="match status" value="1"/>
</dbReference>
<comment type="similarity">
    <text evidence="3">Belongs to the FAD-dependent oxidoreductase 2 family. FRD/SDH subfamily.</text>
</comment>
<proteinExistence type="inferred from homology"/>
<dbReference type="InterPro" id="IPR036188">
    <property type="entry name" value="FAD/NAD-bd_sf"/>
</dbReference>
<dbReference type="PATRIC" id="fig|449659.4.peg.1140"/>
<dbReference type="PANTHER" id="PTHR43400:SF7">
    <property type="entry name" value="FAD-DEPENDENT OXIDOREDUCTASE 2 FAD BINDING DOMAIN-CONTAINING PROTEIN"/>
    <property type="match status" value="1"/>
</dbReference>
<dbReference type="RefSeq" id="WP_017867500.1">
    <property type="nucleotide sequence ID" value="NZ_BJYB01000028.1"/>
</dbReference>
<protein>
    <recommendedName>
        <fullName evidence="5">Urocanate reductase</fullName>
        <ecNumber evidence="4">1.3.99.33</ecNumber>
    </recommendedName>
</protein>
<dbReference type="InterPro" id="IPR007329">
    <property type="entry name" value="FMN-bd"/>
</dbReference>
<keyword evidence="12" id="KW-1185">Reference proteome</keyword>
<dbReference type="OrthoDB" id="9806724at2"/>
<dbReference type="Pfam" id="PF00890">
    <property type="entry name" value="FAD_binding_2"/>
    <property type="match status" value="1"/>
</dbReference>
<evidence type="ECO:0000256" key="2">
    <source>
        <dbReference type="ARBA" id="ARBA00001974"/>
    </source>
</evidence>
<feature type="domain" description="FMN-binding" evidence="10">
    <location>
        <begin position="14"/>
        <end position="88"/>
    </location>
</feature>
<gene>
    <name evidence="11" type="ORF">IV66_GL001127</name>
</gene>
<dbReference type="InterPro" id="IPR003953">
    <property type="entry name" value="FAD-dep_OxRdtase_2_FAD-bd"/>
</dbReference>
<comment type="cofactor">
    <cofactor evidence="1">
        <name>FMN</name>
        <dbReference type="ChEBI" id="CHEBI:58210"/>
    </cofactor>
</comment>
<evidence type="ECO:0000259" key="10">
    <source>
        <dbReference type="SMART" id="SM00900"/>
    </source>
</evidence>
<evidence type="ECO:0000313" key="12">
    <source>
        <dbReference type="Proteomes" id="UP000051886"/>
    </source>
</evidence>
<evidence type="ECO:0000256" key="4">
    <source>
        <dbReference type="ARBA" id="ARBA00013137"/>
    </source>
</evidence>
<dbReference type="STRING" id="449659.IV66_GL001127"/>
<dbReference type="Proteomes" id="UP000051886">
    <property type="component" value="Unassembled WGS sequence"/>
</dbReference>
<dbReference type="SUPFAM" id="SSF51905">
    <property type="entry name" value="FAD/NAD(P)-binding domain"/>
    <property type="match status" value="1"/>
</dbReference>
<dbReference type="EMBL" id="JQCN01000015">
    <property type="protein sequence ID" value="KRO01159.1"/>
    <property type="molecule type" value="Genomic_DNA"/>
</dbReference>
<dbReference type="Pfam" id="PF04205">
    <property type="entry name" value="FMN_bind"/>
    <property type="match status" value="1"/>
</dbReference>
<evidence type="ECO:0000256" key="7">
    <source>
        <dbReference type="ARBA" id="ARBA00022827"/>
    </source>
</evidence>
<dbReference type="EC" id="1.3.99.33" evidence="4"/>
<dbReference type="AlphaFoldDB" id="A0A0R2LI85"/>
<comment type="catalytic activity">
    <reaction evidence="9">
        <text>dihydrourocanate + A = urocanate + AH2</text>
        <dbReference type="Rhea" id="RHEA:36059"/>
        <dbReference type="ChEBI" id="CHEBI:13193"/>
        <dbReference type="ChEBI" id="CHEBI:17499"/>
        <dbReference type="ChEBI" id="CHEBI:27247"/>
        <dbReference type="ChEBI" id="CHEBI:72991"/>
        <dbReference type="EC" id="1.3.99.33"/>
    </reaction>
</comment>
<evidence type="ECO:0000313" key="11">
    <source>
        <dbReference type="EMBL" id="KRO01159.1"/>
    </source>
</evidence>
<dbReference type="GO" id="GO:0016020">
    <property type="term" value="C:membrane"/>
    <property type="evidence" value="ECO:0007669"/>
    <property type="project" value="InterPro"/>
</dbReference>
<accession>A0A0R2LI85</accession>
<reference evidence="11 12" key="1">
    <citation type="journal article" date="2015" name="Genome Announc.">
        <title>Expanding the biotechnology potential of lactobacilli through comparative genomics of 213 strains and associated genera.</title>
        <authorList>
            <person name="Sun Z."/>
            <person name="Harris H.M."/>
            <person name="McCann A."/>
            <person name="Guo C."/>
            <person name="Argimon S."/>
            <person name="Zhang W."/>
            <person name="Yang X."/>
            <person name="Jeffery I.B."/>
            <person name="Cooney J.C."/>
            <person name="Kagawa T.F."/>
            <person name="Liu W."/>
            <person name="Song Y."/>
            <person name="Salvetti E."/>
            <person name="Wrobel A."/>
            <person name="Rasinkangas P."/>
            <person name="Parkhill J."/>
            <person name="Rea M.C."/>
            <person name="O'Sullivan O."/>
            <person name="Ritari J."/>
            <person name="Douillard F.P."/>
            <person name="Paul Ross R."/>
            <person name="Yang R."/>
            <person name="Briner A.E."/>
            <person name="Felis G.E."/>
            <person name="de Vos W.M."/>
            <person name="Barrangou R."/>
            <person name="Klaenhammer T.R."/>
            <person name="Caufield P.W."/>
            <person name="Cui Y."/>
            <person name="Zhang H."/>
            <person name="O'Toole P.W."/>
        </authorList>
    </citation>
    <scope>NUCLEOTIDE SEQUENCE [LARGE SCALE GENOMIC DNA]</scope>
    <source>
        <strain evidence="11 12">NBRC 103219</strain>
    </source>
</reference>
<keyword evidence="7" id="KW-0274">FAD</keyword>
<evidence type="ECO:0000256" key="1">
    <source>
        <dbReference type="ARBA" id="ARBA00001917"/>
    </source>
</evidence>
<dbReference type="PANTHER" id="PTHR43400">
    <property type="entry name" value="FUMARATE REDUCTASE"/>
    <property type="match status" value="1"/>
</dbReference>
<dbReference type="GO" id="GO:0010181">
    <property type="term" value="F:FMN binding"/>
    <property type="evidence" value="ECO:0007669"/>
    <property type="project" value="InterPro"/>
</dbReference>
<evidence type="ECO:0000256" key="6">
    <source>
        <dbReference type="ARBA" id="ARBA00022630"/>
    </source>
</evidence>
<evidence type="ECO:0000256" key="5">
    <source>
        <dbReference type="ARBA" id="ARBA00015872"/>
    </source>
</evidence>
<sequence length="595" mass="64582">MALKDGKYEGTSHGFEGKTKVLVIVEGGLISGVEVKEINDTEAVSHNAVKMIPQRIIAAQTTDIDVVSGATESSQGLIEAAKNAMEKAGTIDSRNVREIKNTPSISEKRISNTADMYQEFDKEETTDLVIIGSGISGLSAAVQAGQDHINAVVLEKLSAAGGNGGGVEGQFALNSKRQQELGIKITPNEIMTAEHQMGQYRANGAIWLDLINSSAKNLVWCQKNGVEYSGKVDNYHTGLFNTFHWFKDRHASAGYVPQMVAKAKEYGVNFVFNTAAKHVLCDKGKVVGLIAETEDGKIIKYNTQAVVIASGGIGGNRSLIQKQGWNTDNMALTGMPSSVGDGYLMAQEVGAKDTMNESSQLIMNYVQAFPTTTPPLYMDPINGNRGFTTGGKILFVNEEGDRFFNENIAAFNLMLQSMAMKQNKANYVIFTRNIFMDFAKGKGLDNGTDILDTAVKENKGNTLYESDTIAGLAASFGLPAENLVKTVQHYNDLCKQGKDTDFNKDTEMLTAIEKGPFYIGRVDQDYLVGIGGIGTNKRFEVIDDEHNAIPGLYATGMDGVMLYKNVYTMNMPGTACGFSVHSGRHAVKNAEKYFK</sequence>
<dbReference type="GO" id="GO:0033765">
    <property type="term" value="F:steroid dehydrogenase activity, acting on the CH-CH group of donors"/>
    <property type="evidence" value="ECO:0007669"/>
    <property type="project" value="UniProtKB-ARBA"/>
</dbReference>
<dbReference type="SUPFAM" id="SSF56425">
    <property type="entry name" value="Succinate dehydrogenase/fumarate reductase flavoprotein, catalytic domain"/>
    <property type="match status" value="1"/>
</dbReference>
<dbReference type="InterPro" id="IPR027477">
    <property type="entry name" value="Succ_DH/fumarate_Rdtase_cat_sf"/>
</dbReference>
<keyword evidence="6" id="KW-0285">Flavoprotein</keyword>
<evidence type="ECO:0000256" key="3">
    <source>
        <dbReference type="ARBA" id="ARBA00008040"/>
    </source>
</evidence>
<comment type="caution">
    <text evidence="11">The sequence shown here is derived from an EMBL/GenBank/DDBJ whole genome shotgun (WGS) entry which is preliminary data.</text>
</comment>
<dbReference type="InterPro" id="IPR050315">
    <property type="entry name" value="FAD-oxidoreductase_2"/>
</dbReference>
<comment type="cofactor">
    <cofactor evidence="2">
        <name>FAD</name>
        <dbReference type="ChEBI" id="CHEBI:57692"/>
    </cofactor>
</comment>
<keyword evidence="8" id="KW-0560">Oxidoreductase</keyword>
<evidence type="ECO:0000256" key="9">
    <source>
        <dbReference type="ARBA" id="ARBA00049922"/>
    </source>
</evidence>
<organism evidence="11 12">
    <name type="scientific">Ligilactobacillus pobuzihii</name>
    <dbReference type="NCBI Taxonomy" id="449659"/>
    <lineage>
        <taxon>Bacteria</taxon>
        <taxon>Bacillati</taxon>
        <taxon>Bacillota</taxon>
        <taxon>Bacilli</taxon>
        <taxon>Lactobacillales</taxon>
        <taxon>Lactobacillaceae</taxon>
        <taxon>Ligilactobacillus</taxon>
    </lineage>
</organism>
<name>A0A0R2LI85_9LACO</name>
<dbReference type="Gene3D" id="3.90.700.10">
    <property type="entry name" value="Succinate dehydrogenase/fumarate reductase flavoprotein, catalytic domain"/>
    <property type="match status" value="1"/>
</dbReference>
<dbReference type="Gene3D" id="3.90.1010.20">
    <property type="match status" value="1"/>
</dbReference>